<reference evidence="6 7" key="2">
    <citation type="submission" date="2019-01" db="EMBL/GenBank/DDBJ databases">
        <title>The decoding of complex shrimp genome reveals the adaptation for benthos swimmer, frequently molting mechanism and breeding impact on genome.</title>
        <authorList>
            <person name="Sun Y."/>
            <person name="Gao Y."/>
            <person name="Yu Y."/>
        </authorList>
    </citation>
    <scope>NUCLEOTIDE SEQUENCE [LARGE SCALE GENOMIC DNA]</scope>
    <source>
        <tissue evidence="6">Muscle</tissue>
    </source>
</reference>
<evidence type="ECO:0000313" key="6">
    <source>
        <dbReference type="EMBL" id="ROT79839.1"/>
    </source>
</evidence>
<evidence type="ECO:0000256" key="2">
    <source>
        <dbReference type="ARBA" id="ARBA00007347"/>
    </source>
</evidence>
<comment type="subcellular location">
    <subcellularLocation>
        <location evidence="1 5">Mitochondrion</location>
    </subcellularLocation>
</comment>
<name>A0A3R7MLA6_PENVA</name>
<comment type="similarity">
    <text evidence="2 5">Belongs to the CMC family.</text>
</comment>
<organism evidence="6 7">
    <name type="scientific">Penaeus vannamei</name>
    <name type="common">Whiteleg shrimp</name>
    <name type="synonym">Litopenaeus vannamei</name>
    <dbReference type="NCBI Taxonomy" id="6689"/>
    <lineage>
        <taxon>Eukaryota</taxon>
        <taxon>Metazoa</taxon>
        <taxon>Ecdysozoa</taxon>
        <taxon>Arthropoda</taxon>
        <taxon>Crustacea</taxon>
        <taxon>Multicrustacea</taxon>
        <taxon>Malacostraca</taxon>
        <taxon>Eumalacostraca</taxon>
        <taxon>Eucarida</taxon>
        <taxon>Decapoda</taxon>
        <taxon>Dendrobranchiata</taxon>
        <taxon>Penaeoidea</taxon>
        <taxon>Penaeidae</taxon>
        <taxon>Penaeus</taxon>
    </lineage>
</organism>
<evidence type="ECO:0000256" key="5">
    <source>
        <dbReference type="RuleBase" id="RU364104"/>
    </source>
</evidence>
<dbReference type="Pfam" id="PF08583">
    <property type="entry name" value="Cmc1"/>
    <property type="match status" value="1"/>
</dbReference>
<evidence type="ECO:0000256" key="4">
    <source>
        <dbReference type="ARBA" id="ARBA00023157"/>
    </source>
</evidence>
<comment type="caution">
    <text evidence="6">The sequence shown here is derived from an EMBL/GenBank/DDBJ whole genome shotgun (WGS) entry which is preliminary data.</text>
</comment>
<evidence type="ECO:0000313" key="7">
    <source>
        <dbReference type="Proteomes" id="UP000283509"/>
    </source>
</evidence>
<gene>
    <name evidence="6" type="ORF">C7M84_001463</name>
</gene>
<protein>
    <recommendedName>
        <fullName evidence="5">COX assembly mitochondrial protein</fullName>
    </recommendedName>
</protein>
<dbReference type="GO" id="GO:0005739">
    <property type="term" value="C:mitochondrion"/>
    <property type="evidence" value="ECO:0007669"/>
    <property type="project" value="UniProtKB-SubCell"/>
</dbReference>
<dbReference type="Proteomes" id="UP000283509">
    <property type="component" value="Unassembled WGS sequence"/>
</dbReference>
<dbReference type="AlphaFoldDB" id="A0A3R7MLA6"/>
<sequence>MHPDLSPHLHSEECNKLINQLHDCHNENRFMKFMGVCNDFDRAVWKCLKAERIARRTRNRVSGEEHRKKVLDKIQEGHTWNKEK</sequence>
<accession>A0A3R7MLA6</accession>
<dbReference type="PANTHER" id="PTHR22977:SF1">
    <property type="entry name" value="COX ASSEMBLY MITOCHONDRIAL PROTEIN 2 HOMOLOG"/>
    <property type="match status" value="1"/>
</dbReference>
<dbReference type="PROSITE" id="PS51808">
    <property type="entry name" value="CHCH"/>
    <property type="match status" value="1"/>
</dbReference>
<proteinExistence type="inferred from homology"/>
<evidence type="ECO:0000256" key="1">
    <source>
        <dbReference type="ARBA" id="ARBA00004173"/>
    </source>
</evidence>
<dbReference type="PANTHER" id="PTHR22977">
    <property type="entry name" value="COX ASSEMBLY MITOCHONDRIAL PROTEIN"/>
    <property type="match status" value="1"/>
</dbReference>
<dbReference type="InterPro" id="IPR013892">
    <property type="entry name" value="Cyt_c_biogenesis_Cmc1-like"/>
</dbReference>
<reference evidence="6 7" key="1">
    <citation type="submission" date="2018-04" db="EMBL/GenBank/DDBJ databases">
        <authorList>
            <person name="Zhang X."/>
            <person name="Yuan J."/>
            <person name="Li F."/>
            <person name="Xiang J."/>
        </authorList>
    </citation>
    <scope>NUCLEOTIDE SEQUENCE [LARGE SCALE GENOMIC DNA]</scope>
    <source>
        <tissue evidence="6">Muscle</tissue>
    </source>
</reference>
<keyword evidence="3 5" id="KW-0496">Mitochondrion</keyword>
<evidence type="ECO:0000256" key="3">
    <source>
        <dbReference type="ARBA" id="ARBA00023128"/>
    </source>
</evidence>
<keyword evidence="4" id="KW-1015">Disulfide bond</keyword>
<keyword evidence="7" id="KW-1185">Reference proteome</keyword>
<dbReference type="STRING" id="6689.A0A3R7MLA6"/>
<dbReference type="EMBL" id="QCYY01001185">
    <property type="protein sequence ID" value="ROT79839.1"/>
    <property type="molecule type" value="Genomic_DNA"/>
</dbReference>